<dbReference type="EC" id="1.13.12.3" evidence="3"/>
<evidence type="ECO:0000256" key="6">
    <source>
        <dbReference type="ARBA" id="ARBA00047321"/>
    </source>
</evidence>
<sequence length="434" mass="48348">MDKCEVLIIGAGAAGLMAAYTLAQAGKKVTVLEARERSGGRIHTLHNELFFKHVELGAEFIHGDLPVTLQLLKEANIDYLPASGEMWQYKNGEFEHEGGFIEEWDLLMKKLLLLKHDISIEAFLEKEFAGDEYNELKKSVRRFVSGYDTADPEKASTFALRNEWLDEDNEAQHRVKDGYGVMIKYLEQEITNAGSEIYLNSIAKEIQWEQGKVTVLTLDGTVYEAAQIVVALPLGILQADKNQKAAVSFDPPIPEQHKAIADMGFGAIIKVLLEFDESFWLDDKTQALAGKSLENMGFLLSAEEIPTWWTQVPQHSTVLTGWLGGPPAALKKDIPDEEVLQQALQSLSNIFKITVDELKDKLTAFYIANWTSDPFTLGSYAYDTMAASQARRILNNQVNNTLFFAGEYLYEGAAMGTVEAALSSGQEVAKRILK</sequence>
<dbReference type="InterPro" id="IPR036188">
    <property type="entry name" value="FAD/NAD-bd_sf"/>
</dbReference>
<dbReference type="RefSeq" id="WP_144915615.1">
    <property type="nucleotide sequence ID" value="NZ_VLLI01000014.1"/>
</dbReference>
<gene>
    <name evidence="8" type="ORF">JN11_04171</name>
</gene>
<evidence type="ECO:0000256" key="5">
    <source>
        <dbReference type="ARBA" id="ARBA00023070"/>
    </source>
</evidence>
<comment type="similarity">
    <text evidence="2">Belongs to the tryptophan 2-monooxygenase family.</text>
</comment>
<dbReference type="InterPro" id="IPR050281">
    <property type="entry name" value="Flavin_monoamine_oxidase"/>
</dbReference>
<dbReference type="SUPFAM" id="SSF51905">
    <property type="entry name" value="FAD/NAD(P)-binding domain"/>
    <property type="match status" value="1"/>
</dbReference>
<proteinExistence type="inferred from homology"/>
<dbReference type="Gene3D" id="3.50.50.60">
    <property type="entry name" value="FAD/NAD(P)-binding domain"/>
    <property type="match status" value="1"/>
</dbReference>
<feature type="domain" description="Amine oxidase" evidence="7">
    <location>
        <begin position="14"/>
        <end position="433"/>
    </location>
</feature>
<keyword evidence="9" id="KW-1185">Reference proteome</keyword>
<evidence type="ECO:0000256" key="2">
    <source>
        <dbReference type="ARBA" id="ARBA00005833"/>
    </source>
</evidence>
<evidence type="ECO:0000256" key="1">
    <source>
        <dbReference type="ARBA" id="ARBA00004814"/>
    </source>
</evidence>
<dbReference type="GO" id="GO:0050361">
    <property type="term" value="F:tryptophan 2-monooxygenase activity"/>
    <property type="evidence" value="ECO:0007669"/>
    <property type="project" value="UniProtKB-EC"/>
</dbReference>
<evidence type="ECO:0000313" key="8">
    <source>
        <dbReference type="EMBL" id="TWI95896.1"/>
    </source>
</evidence>
<dbReference type="OrthoDB" id="56323at2"/>
<name>A0A562TS42_9SPHI</name>
<accession>A0A562TS42</accession>
<comment type="pathway">
    <text evidence="1">Plant hormone metabolism; auxin biosynthesis.</text>
</comment>
<dbReference type="EMBL" id="VLLI01000014">
    <property type="protein sequence ID" value="TWI95896.1"/>
    <property type="molecule type" value="Genomic_DNA"/>
</dbReference>
<comment type="catalytic activity">
    <reaction evidence="6">
        <text>L-tryptophan + O2 = indole-3-acetamide + CO2 + H2O</text>
        <dbReference type="Rhea" id="RHEA:16165"/>
        <dbReference type="ChEBI" id="CHEBI:15377"/>
        <dbReference type="ChEBI" id="CHEBI:15379"/>
        <dbReference type="ChEBI" id="CHEBI:16031"/>
        <dbReference type="ChEBI" id="CHEBI:16526"/>
        <dbReference type="ChEBI" id="CHEBI:57912"/>
        <dbReference type="EC" id="1.13.12.3"/>
    </reaction>
</comment>
<dbReference type="SUPFAM" id="SSF54373">
    <property type="entry name" value="FAD-linked reductases, C-terminal domain"/>
    <property type="match status" value="1"/>
</dbReference>
<comment type="caution">
    <text evidence="8">The sequence shown here is derived from an EMBL/GenBank/DDBJ whole genome shotgun (WGS) entry which is preliminary data.</text>
</comment>
<dbReference type="AlphaFoldDB" id="A0A562TS42"/>
<dbReference type="InterPro" id="IPR002937">
    <property type="entry name" value="Amino_oxidase"/>
</dbReference>
<organism evidence="8 9">
    <name type="scientific">Mucilaginibacter frigoritolerans</name>
    <dbReference type="NCBI Taxonomy" id="652788"/>
    <lineage>
        <taxon>Bacteria</taxon>
        <taxon>Pseudomonadati</taxon>
        <taxon>Bacteroidota</taxon>
        <taxon>Sphingobacteriia</taxon>
        <taxon>Sphingobacteriales</taxon>
        <taxon>Sphingobacteriaceae</taxon>
        <taxon>Mucilaginibacter</taxon>
    </lineage>
</organism>
<dbReference type="PANTHER" id="PTHR10742:SF410">
    <property type="entry name" value="LYSINE-SPECIFIC HISTONE DEMETHYLASE 2"/>
    <property type="match status" value="1"/>
</dbReference>
<evidence type="ECO:0000256" key="3">
    <source>
        <dbReference type="ARBA" id="ARBA00012535"/>
    </source>
</evidence>
<dbReference type="Pfam" id="PF01593">
    <property type="entry name" value="Amino_oxidase"/>
    <property type="match status" value="1"/>
</dbReference>
<evidence type="ECO:0000256" key="4">
    <source>
        <dbReference type="ARBA" id="ARBA00017871"/>
    </source>
</evidence>
<dbReference type="Proteomes" id="UP000317010">
    <property type="component" value="Unassembled WGS sequence"/>
</dbReference>
<evidence type="ECO:0000313" key="9">
    <source>
        <dbReference type="Proteomes" id="UP000317010"/>
    </source>
</evidence>
<evidence type="ECO:0000259" key="7">
    <source>
        <dbReference type="Pfam" id="PF01593"/>
    </source>
</evidence>
<dbReference type="PANTHER" id="PTHR10742">
    <property type="entry name" value="FLAVIN MONOAMINE OXIDASE"/>
    <property type="match status" value="1"/>
</dbReference>
<dbReference type="GO" id="GO:0009851">
    <property type="term" value="P:auxin biosynthetic process"/>
    <property type="evidence" value="ECO:0007669"/>
    <property type="project" value="UniProtKB-KW"/>
</dbReference>
<keyword evidence="5" id="KW-0073">Auxin biosynthesis</keyword>
<protein>
    <recommendedName>
        <fullName evidence="4">Tryptophan 2-monooxygenase</fullName>
        <ecNumber evidence="3">1.13.12.3</ecNumber>
    </recommendedName>
</protein>
<reference evidence="8 9" key="1">
    <citation type="submission" date="2019-07" db="EMBL/GenBank/DDBJ databases">
        <title>Genomic Encyclopedia of Archaeal and Bacterial Type Strains, Phase II (KMG-II): from individual species to whole genera.</title>
        <authorList>
            <person name="Goeker M."/>
        </authorList>
    </citation>
    <scope>NUCLEOTIDE SEQUENCE [LARGE SCALE GENOMIC DNA]</scope>
    <source>
        <strain evidence="8 9">ATCC BAA-1854</strain>
    </source>
</reference>